<dbReference type="PANTHER" id="PTHR10098:SF108">
    <property type="entry name" value="TETRATRICOPEPTIDE REPEAT PROTEIN 28"/>
    <property type="match status" value="1"/>
</dbReference>
<keyword evidence="1" id="KW-0472">Membrane</keyword>
<keyword evidence="2" id="KW-0732">Signal</keyword>
<evidence type="ECO:0000259" key="3">
    <source>
        <dbReference type="Pfam" id="PF12770"/>
    </source>
</evidence>
<dbReference type="SUPFAM" id="SSF48452">
    <property type="entry name" value="TPR-like"/>
    <property type="match status" value="2"/>
</dbReference>
<sequence>MMLRYKCSLLFIFFSIVALSQNTSIIATTTIDSLFTADKNEAAEQAIKKNIALYFSEGPLDSLYRYPQYIGKTTLLKANTKDAEEEALKFIEKLKNLTKNPRTLYKSYVNLNELYLDLQDNKGATDASILALEYALKTSDINDEELGRVYYILGSNYYALYEDEKSLKNLKKSVFHYKKSSTADKYRLADAYNGVATGLWALNKLDSAEVYYRNAIDLAKKSELKEYNKSYYIAAFQFNLALVIDDQGKINDAIEMKKKIIKTFQEIIEKSDDKILVQKAKRLEAGAIANLAALYNDIGYVDRAHKMLLYSYEKKKQVYDLSDPNMVSMLTKIANAAIGLGNYEEALKTLQISLKNLKKSKTNYPTVEANIYFWLAKTYEEKMDTNSAQKFYKKSDSLYQKTNETSYSRDYTAMLHQYTLFLANQKNKEEAVTKAKALYHYVSKNVDDSNLIVLRELMHLSEIHFTLNEYEQSLIWAQKANNFITKKLQGTTNGLDSIQIEFRRPAIIYFEVASLLKIEKNKSPEFLSKQISKIEKAVASLERRKITITTQSGVTEILELYKKLNDLSKELHNTLYKKTKSPELLDKILTLQESSVYQRIRTQLQTKQQVKYNKIPAEILKKETKLINDLSLTDRDTAFNITTYFEAQQRWTNFLDTLKTKYPSYHNLKYASLEIPIDNLQTQIPENTTLVRYFFIADQLYVFIISETQKKIIPLQVDELSNRLSNLTKQWQDIANVSKKLEYLYQDLWAPFSKEIKTQNVLIIPDGVLYNLSFETLLTAPITSFSDFTKHSLLAKHTISYNYSALLVDKNKTTTYFSDNYVGFAPEFTTQMKDGYQLKIRDSLQQDKAYLTLLPQPFITQVTKDFSKKLGGKSFLNEKASKAVFLKNAKEHKIIHIGTHAESNNLYPELSRLIFAKNTSSNVAFDDNENSLYTFEIYDSNLSANLAILTACETGKPTHQPGEGMISLAHAFNFAGAESMLTSLWKIDEKSSAEITSYFYENLKDGMKKDMALQQAKLTYLSYAKGRTLAPQYWAGLVLIGDTTPIDFKNPSYLWIIIGGVLIVLLIVFLLRKFVTQRTQ</sequence>
<dbReference type="EMBL" id="BKCF01000001">
    <property type="protein sequence ID" value="GEQ85302.1"/>
    <property type="molecule type" value="Genomic_DNA"/>
</dbReference>
<dbReference type="Proteomes" id="UP000326994">
    <property type="component" value="Unassembled WGS sequence"/>
</dbReference>
<dbReference type="InterPro" id="IPR019734">
    <property type="entry name" value="TPR_rpt"/>
</dbReference>
<dbReference type="RefSeq" id="WP_151893230.1">
    <property type="nucleotide sequence ID" value="NZ_BKCF01000001.1"/>
</dbReference>
<proteinExistence type="predicted"/>
<keyword evidence="1" id="KW-0812">Transmembrane</keyword>
<feature type="signal peptide" evidence="2">
    <location>
        <begin position="1"/>
        <end position="20"/>
    </location>
</feature>
<organism evidence="4 5">
    <name type="scientific">Patiriisocius marinistellae</name>
    <dbReference type="NCBI Taxonomy" id="2494560"/>
    <lineage>
        <taxon>Bacteria</taxon>
        <taxon>Pseudomonadati</taxon>
        <taxon>Bacteroidota</taxon>
        <taxon>Flavobacteriia</taxon>
        <taxon>Flavobacteriales</taxon>
        <taxon>Flavobacteriaceae</taxon>
        <taxon>Patiriisocius</taxon>
    </lineage>
</organism>
<gene>
    <name evidence="4" type="ORF">ULMS_08100</name>
</gene>
<dbReference type="AlphaFoldDB" id="A0A5J4FVY1"/>
<feature type="transmembrane region" description="Helical" evidence="1">
    <location>
        <begin position="1053"/>
        <end position="1071"/>
    </location>
</feature>
<dbReference type="InterPro" id="IPR011990">
    <property type="entry name" value="TPR-like_helical_dom_sf"/>
</dbReference>
<evidence type="ECO:0000313" key="5">
    <source>
        <dbReference type="Proteomes" id="UP000326994"/>
    </source>
</evidence>
<comment type="caution">
    <text evidence="4">The sequence shown here is derived from an EMBL/GenBank/DDBJ whole genome shotgun (WGS) entry which is preliminary data.</text>
</comment>
<accession>A0A5J4FVY1</accession>
<keyword evidence="5" id="KW-1185">Reference proteome</keyword>
<evidence type="ECO:0000256" key="2">
    <source>
        <dbReference type="SAM" id="SignalP"/>
    </source>
</evidence>
<dbReference type="Pfam" id="PF12770">
    <property type="entry name" value="CHAT"/>
    <property type="match status" value="1"/>
</dbReference>
<dbReference type="PANTHER" id="PTHR10098">
    <property type="entry name" value="RAPSYN-RELATED"/>
    <property type="match status" value="1"/>
</dbReference>
<protein>
    <recommendedName>
        <fullName evidence="3">CHAT domain-containing protein</fullName>
    </recommendedName>
</protein>
<evidence type="ECO:0000256" key="1">
    <source>
        <dbReference type="SAM" id="Phobius"/>
    </source>
</evidence>
<feature type="chain" id="PRO_5023929415" description="CHAT domain-containing protein" evidence="2">
    <location>
        <begin position="21"/>
        <end position="1080"/>
    </location>
</feature>
<dbReference type="OrthoDB" id="9771112at2"/>
<feature type="domain" description="CHAT" evidence="3">
    <location>
        <begin position="740"/>
        <end position="1042"/>
    </location>
</feature>
<dbReference type="Gene3D" id="1.25.40.10">
    <property type="entry name" value="Tetratricopeptide repeat domain"/>
    <property type="match status" value="2"/>
</dbReference>
<reference evidence="4 5" key="1">
    <citation type="submission" date="2019-08" db="EMBL/GenBank/DDBJ databases">
        <title>Ulvibacter marinistellae sp. nov., isolated from a starfish, Patiria pectinifera.</title>
        <authorList>
            <person name="Kawano K."/>
            <person name="Ushijima N."/>
            <person name="Kihara M."/>
            <person name="Itoh H."/>
        </authorList>
    </citation>
    <scope>NUCLEOTIDE SEQUENCE [LARGE SCALE GENOMIC DNA]</scope>
    <source>
        <strain evidence="4 5">KK4</strain>
    </source>
</reference>
<dbReference type="InterPro" id="IPR024983">
    <property type="entry name" value="CHAT_dom"/>
</dbReference>
<keyword evidence="1" id="KW-1133">Transmembrane helix</keyword>
<name>A0A5J4FVY1_9FLAO</name>
<dbReference type="SMART" id="SM00028">
    <property type="entry name" value="TPR"/>
    <property type="match status" value="4"/>
</dbReference>
<evidence type="ECO:0000313" key="4">
    <source>
        <dbReference type="EMBL" id="GEQ85302.1"/>
    </source>
</evidence>